<dbReference type="OrthoDB" id="4450874at2759"/>
<comment type="caution">
    <text evidence="2">The sequence shown here is derived from an EMBL/GenBank/DDBJ whole genome shotgun (WGS) entry which is preliminary data.</text>
</comment>
<dbReference type="AlphaFoldDB" id="A0A3M2SC26"/>
<proteinExistence type="predicted"/>
<dbReference type="Gene3D" id="2.60.20.10">
    <property type="entry name" value="Crystallins"/>
    <property type="match status" value="1"/>
</dbReference>
<dbReference type="Proteomes" id="UP000277212">
    <property type="component" value="Unassembled WGS sequence"/>
</dbReference>
<reference evidence="2 3" key="1">
    <citation type="submission" date="2017-06" db="EMBL/GenBank/DDBJ databases">
        <title>Comparative genomic analysis of Ambrosia Fusariam Clade fungi.</title>
        <authorList>
            <person name="Stajich J.E."/>
            <person name="Carrillo J."/>
            <person name="Kijimoto T."/>
            <person name="Eskalen A."/>
            <person name="O'Donnell K."/>
            <person name="Kasson M."/>
        </authorList>
    </citation>
    <scope>NUCLEOTIDE SEQUENCE [LARGE SCALE GENOMIC DNA]</scope>
    <source>
        <strain evidence="2">UCR3666</strain>
    </source>
</reference>
<accession>A0A3M2SC26</accession>
<gene>
    <name evidence="2" type="ORF">CDV36_005271</name>
</gene>
<keyword evidence="3" id="KW-1185">Reference proteome</keyword>
<sequence length="108" mass="11655">MKFAALLSLAGMAQAITIGVFENQKNGGGQFKSFDTPHATCRNLLGADAFWNDRISYIQIPPNVWCQFWDDANCKGASLVVPASSGGVDANIPANHNDKITSFACYNK</sequence>
<name>A0A3M2SC26_9HYPO</name>
<protein>
    <submittedName>
        <fullName evidence="2">Uncharacterized protein</fullName>
    </submittedName>
</protein>
<dbReference type="EMBL" id="NKUJ01000071">
    <property type="protein sequence ID" value="RMJ15073.1"/>
    <property type="molecule type" value="Genomic_DNA"/>
</dbReference>
<feature type="chain" id="PRO_5017933266" evidence="1">
    <location>
        <begin position="16"/>
        <end position="108"/>
    </location>
</feature>
<keyword evidence="1" id="KW-0732">Signal</keyword>
<feature type="signal peptide" evidence="1">
    <location>
        <begin position="1"/>
        <end position="15"/>
    </location>
</feature>
<evidence type="ECO:0000313" key="3">
    <source>
        <dbReference type="Proteomes" id="UP000277212"/>
    </source>
</evidence>
<evidence type="ECO:0000256" key="1">
    <source>
        <dbReference type="SAM" id="SignalP"/>
    </source>
</evidence>
<organism evidence="2 3">
    <name type="scientific">Fusarium kuroshium</name>
    <dbReference type="NCBI Taxonomy" id="2010991"/>
    <lineage>
        <taxon>Eukaryota</taxon>
        <taxon>Fungi</taxon>
        <taxon>Dikarya</taxon>
        <taxon>Ascomycota</taxon>
        <taxon>Pezizomycotina</taxon>
        <taxon>Sordariomycetes</taxon>
        <taxon>Hypocreomycetidae</taxon>
        <taxon>Hypocreales</taxon>
        <taxon>Nectriaceae</taxon>
        <taxon>Fusarium</taxon>
        <taxon>Fusarium solani species complex</taxon>
    </lineage>
</organism>
<evidence type="ECO:0000313" key="2">
    <source>
        <dbReference type="EMBL" id="RMJ15073.1"/>
    </source>
</evidence>